<dbReference type="Proteomes" id="UP001303373">
    <property type="component" value="Chromosome 2"/>
</dbReference>
<dbReference type="GO" id="GO:0005789">
    <property type="term" value="C:endoplasmic reticulum membrane"/>
    <property type="evidence" value="ECO:0007669"/>
    <property type="project" value="UniProtKB-SubCell"/>
</dbReference>
<dbReference type="EMBL" id="CP138581">
    <property type="protein sequence ID" value="WPG98925.1"/>
    <property type="molecule type" value="Genomic_DNA"/>
</dbReference>
<feature type="transmembrane region" description="Helical" evidence="7">
    <location>
        <begin position="94"/>
        <end position="118"/>
    </location>
</feature>
<evidence type="ECO:0000256" key="2">
    <source>
        <dbReference type="ARBA" id="ARBA00008917"/>
    </source>
</evidence>
<feature type="transmembrane region" description="Helical" evidence="7">
    <location>
        <begin position="164"/>
        <end position="185"/>
    </location>
</feature>
<feature type="transmembrane region" description="Helical" evidence="7">
    <location>
        <begin position="51"/>
        <end position="74"/>
    </location>
</feature>
<evidence type="ECO:0000256" key="3">
    <source>
        <dbReference type="ARBA" id="ARBA00022692"/>
    </source>
</evidence>
<feature type="transmembrane region" description="Helical" evidence="7">
    <location>
        <begin position="139"/>
        <end position="158"/>
    </location>
</feature>
<comment type="subcellular location">
    <subcellularLocation>
        <location evidence="1 7">Endoplasmic reticulum membrane</location>
        <topology evidence="1 7">Multi-pass membrane protein</topology>
    </subcellularLocation>
</comment>
<name>A0AAQ3R302_9PEZI</name>
<keyword evidence="6 7" id="KW-0472">Membrane</keyword>
<keyword evidence="9" id="KW-1185">Reference proteome</keyword>
<comment type="function">
    <text evidence="7">May be involved in the degradation of misfolded endoplasmic reticulum (ER) luminal proteins.</text>
</comment>
<evidence type="ECO:0000256" key="6">
    <source>
        <dbReference type="ARBA" id="ARBA00023136"/>
    </source>
</evidence>
<reference evidence="8 9" key="1">
    <citation type="submission" date="2023-11" db="EMBL/GenBank/DDBJ databases">
        <title>An acidophilic fungus is an integral part of prey digestion in a carnivorous sundew plant.</title>
        <authorList>
            <person name="Tsai I.J."/>
        </authorList>
    </citation>
    <scope>NUCLEOTIDE SEQUENCE [LARGE SCALE GENOMIC DNA]</scope>
    <source>
        <strain evidence="8">169a</strain>
    </source>
</reference>
<evidence type="ECO:0000313" key="9">
    <source>
        <dbReference type="Proteomes" id="UP001303373"/>
    </source>
</evidence>
<dbReference type="InterPro" id="IPR035952">
    <property type="entry name" value="Rhomboid-like_sf"/>
</dbReference>
<keyword evidence="4 7" id="KW-0256">Endoplasmic reticulum</keyword>
<dbReference type="InterPro" id="IPR007599">
    <property type="entry name" value="DER1"/>
</dbReference>
<dbReference type="AlphaFoldDB" id="A0AAQ3R302"/>
<dbReference type="SUPFAM" id="SSF144091">
    <property type="entry name" value="Rhomboid-like"/>
    <property type="match status" value="1"/>
</dbReference>
<dbReference type="PANTHER" id="PTHR11009">
    <property type="entry name" value="DER1-LIKE PROTEIN, DERLIN"/>
    <property type="match status" value="1"/>
</dbReference>
<keyword evidence="5 7" id="KW-1133">Transmembrane helix</keyword>
<feature type="transmembrane region" description="Helical" evidence="7">
    <location>
        <begin position="12"/>
        <end position="30"/>
    </location>
</feature>
<gene>
    <name evidence="8" type="ORF">R9X50_00172700</name>
</gene>
<evidence type="ECO:0000256" key="1">
    <source>
        <dbReference type="ARBA" id="ARBA00004477"/>
    </source>
</evidence>
<keyword evidence="3 7" id="KW-0812">Transmembrane</keyword>
<organism evidence="8 9">
    <name type="scientific">Acrodontium crateriforme</name>
    <dbReference type="NCBI Taxonomy" id="150365"/>
    <lineage>
        <taxon>Eukaryota</taxon>
        <taxon>Fungi</taxon>
        <taxon>Dikarya</taxon>
        <taxon>Ascomycota</taxon>
        <taxon>Pezizomycotina</taxon>
        <taxon>Dothideomycetes</taxon>
        <taxon>Dothideomycetidae</taxon>
        <taxon>Mycosphaerellales</taxon>
        <taxon>Teratosphaeriaceae</taxon>
        <taxon>Acrodontium</taxon>
    </lineage>
</organism>
<protein>
    <recommendedName>
        <fullName evidence="7">Derlin</fullName>
    </recommendedName>
</protein>
<evidence type="ECO:0000256" key="5">
    <source>
        <dbReference type="ARBA" id="ARBA00022989"/>
    </source>
</evidence>
<evidence type="ECO:0000256" key="7">
    <source>
        <dbReference type="RuleBase" id="RU363059"/>
    </source>
</evidence>
<accession>A0AAQ3R302</accession>
<dbReference type="GO" id="GO:0006950">
    <property type="term" value="P:response to stress"/>
    <property type="evidence" value="ECO:0007669"/>
    <property type="project" value="UniProtKB-ARBA"/>
</dbReference>
<evidence type="ECO:0000313" key="8">
    <source>
        <dbReference type="EMBL" id="WPG98925.1"/>
    </source>
</evidence>
<comment type="similarity">
    <text evidence="2 7">Belongs to the derlin family.</text>
</comment>
<sequence>MEFFWATPPVTRTLVATSVIMSALAHFGTIDIMKTIFIPEYIFTYRMVPQVWRLATSFLLTGPSFGILMDPYFLYTYSLALEKSGSKFRTSSDYSVFIVFVWAIIMPLAGLWLGWPFLMSSFLMALAYTYAQEDPNRQVNYFIVTLSAKYIIYAQLIVTCIATGGYYHAFVQATGIPAAHLYLFLTKYWPEYGGGTHWIFTPNFLRQYLDAPAGTGVNRGAGTAFPARNAGGAQAGRGGGWTSAFSAGGGTWNQRGPGRRLGD</sequence>
<dbReference type="Pfam" id="PF04511">
    <property type="entry name" value="DER1"/>
    <property type="match status" value="1"/>
</dbReference>
<proteinExistence type="inferred from homology"/>
<evidence type="ECO:0000256" key="4">
    <source>
        <dbReference type="ARBA" id="ARBA00022824"/>
    </source>
</evidence>